<dbReference type="AlphaFoldDB" id="A0AAW7R0J9"/>
<dbReference type="GO" id="GO:0030145">
    <property type="term" value="F:manganese ion binding"/>
    <property type="evidence" value="ECO:0007669"/>
    <property type="project" value="InterPro"/>
</dbReference>
<keyword evidence="3" id="KW-0645">Protease</keyword>
<evidence type="ECO:0000256" key="2">
    <source>
        <dbReference type="ARBA" id="ARBA00022438"/>
    </source>
</evidence>
<dbReference type="RefSeq" id="WP_301775088.1">
    <property type="nucleotide sequence ID" value="NZ_JAGGJB010000007.1"/>
</dbReference>
<keyword evidence="6" id="KW-0732">Signal</keyword>
<feature type="signal peptide" evidence="6">
    <location>
        <begin position="1"/>
        <end position="26"/>
    </location>
</feature>
<evidence type="ECO:0000313" key="9">
    <source>
        <dbReference type="Proteomes" id="UP001169492"/>
    </source>
</evidence>
<dbReference type="GO" id="GO:0006508">
    <property type="term" value="P:proteolysis"/>
    <property type="evidence" value="ECO:0007669"/>
    <property type="project" value="UniProtKB-KW"/>
</dbReference>
<dbReference type="Gene3D" id="3.40.630.10">
    <property type="entry name" value="Zn peptidases"/>
    <property type="match status" value="1"/>
</dbReference>
<evidence type="ECO:0000313" key="8">
    <source>
        <dbReference type="EMBL" id="MDN7125653.1"/>
    </source>
</evidence>
<dbReference type="PANTHER" id="PTHR11963">
    <property type="entry name" value="LEUCINE AMINOPEPTIDASE-RELATED"/>
    <property type="match status" value="1"/>
</dbReference>
<keyword evidence="5" id="KW-0464">Manganese</keyword>
<dbReference type="CDD" id="cd00433">
    <property type="entry name" value="Peptidase_M17"/>
    <property type="match status" value="1"/>
</dbReference>
<dbReference type="Gene3D" id="3.40.220.10">
    <property type="entry name" value="Leucine Aminopeptidase, subunit E, domain 1"/>
    <property type="match status" value="1"/>
</dbReference>
<reference evidence="8 9" key="1">
    <citation type="submission" date="2021-03" db="EMBL/GenBank/DDBJ databases">
        <title>Pseudidiomarina terrestris, a new bacterium isolated from saline soil.</title>
        <authorList>
            <person name="Galisteo C."/>
            <person name="De La Haba R."/>
            <person name="Sanchez-Porro C."/>
            <person name="Ventosa A."/>
        </authorList>
    </citation>
    <scope>NUCLEOTIDE SEQUENCE [LARGE SCALE GENOMIC DNA]</scope>
    <source>
        <strain evidence="8 9">1APP75-32.1</strain>
    </source>
</reference>
<dbReference type="PANTHER" id="PTHR11963:SF23">
    <property type="entry name" value="CYTOSOL AMINOPEPTIDASE"/>
    <property type="match status" value="1"/>
</dbReference>
<evidence type="ECO:0000256" key="5">
    <source>
        <dbReference type="ARBA" id="ARBA00023211"/>
    </source>
</evidence>
<dbReference type="InterPro" id="IPR000819">
    <property type="entry name" value="Peptidase_M17_C"/>
</dbReference>
<keyword evidence="2 8" id="KW-0031">Aminopeptidase</keyword>
<organism evidence="8 9">
    <name type="scientific">Pseudidiomarina terrestris</name>
    <dbReference type="NCBI Taxonomy" id="2820060"/>
    <lineage>
        <taxon>Bacteria</taxon>
        <taxon>Pseudomonadati</taxon>
        <taxon>Pseudomonadota</taxon>
        <taxon>Gammaproteobacteria</taxon>
        <taxon>Alteromonadales</taxon>
        <taxon>Idiomarinaceae</taxon>
        <taxon>Pseudidiomarina</taxon>
    </lineage>
</organism>
<gene>
    <name evidence="8" type="ORF">J6I90_12240</name>
</gene>
<dbReference type="InterPro" id="IPR043472">
    <property type="entry name" value="Macro_dom-like"/>
</dbReference>
<feature type="chain" id="PRO_5043936389" evidence="6">
    <location>
        <begin position="27"/>
        <end position="527"/>
    </location>
</feature>
<comment type="similarity">
    <text evidence="1">Belongs to the peptidase M17 family.</text>
</comment>
<dbReference type="Pfam" id="PF00883">
    <property type="entry name" value="Peptidase_M17"/>
    <property type="match status" value="1"/>
</dbReference>
<dbReference type="EMBL" id="JAGGJB010000007">
    <property type="protein sequence ID" value="MDN7125653.1"/>
    <property type="molecule type" value="Genomic_DNA"/>
</dbReference>
<comment type="caution">
    <text evidence="8">The sequence shown here is derived from an EMBL/GenBank/DDBJ whole genome shotgun (WGS) entry which is preliminary data.</text>
</comment>
<dbReference type="InterPro" id="IPR011356">
    <property type="entry name" value="Leucine_aapep/pepB"/>
</dbReference>
<dbReference type="Pfam" id="PF02789">
    <property type="entry name" value="Peptidase_M17_N"/>
    <property type="match status" value="1"/>
</dbReference>
<evidence type="ECO:0000256" key="4">
    <source>
        <dbReference type="ARBA" id="ARBA00022801"/>
    </source>
</evidence>
<sequence length="527" mass="55411">MKKSITAVLLTAALAGGATLSTDVQAQAAFSDYVKTQHQFAHKHKDDADVLVLLASETEDGAIHLPEMWDPQVRSIVQSALALEDFTGKHGQQVELLALPGFYAKRLWVVGTGTAMTRADAEKLGAQVAAQVGEAADTVVVHAKGFSDTQVAAMAHGMDLRNYRFDRYKSEPAERPDYTVHWHSDQSDAAAQAYADTQPLAHGVFVARDIINLPGSDGYPKAIAELAQTAVSNYDIKATVYTPEQVKEMGMGALYGVSQGSQHKSHLLVVEYQGGGNEAPIALVGKGNTFDTGGYNLKTSGSSIVRMQTDKAGGAAVLGAVMALAGKDAELNVAGVVPLSHNLISGSATLPGDVLVAADGTRIEVVNTDAEGRLILADGIWYARDRLKARAIADIATLTGSKVRALGTDYAAIFSEHDALISTMKAAGESTGELVWQLPLGPYDGIIDSWLADIQNVGSPGAQAGARLLQHFAKDTPWIHIDMAGNAYGTSASGIHPAGGNGYGVRLLSEWAENYNSASSESAAGTN</sequence>
<evidence type="ECO:0000256" key="6">
    <source>
        <dbReference type="SAM" id="SignalP"/>
    </source>
</evidence>
<feature type="domain" description="Cytosol aminopeptidase" evidence="7">
    <location>
        <begin position="367"/>
        <end position="374"/>
    </location>
</feature>
<dbReference type="SUPFAM" id="SSF52949">
    <property type="entry name" value="Macro domain-like"/>
    <property type="match status" value="1"/>
</dbReference>
<name>A0AAW7R0J9_9GAMM</name>
<accession>A0AAW7R0J9</accession>
<proteinExistence type="inferred from homology"/>
<dbReference type="PROSITE" id="PS00631">
    <property type="entry name" value="CYTOSOL_AP"/>
    <property type="match status" value="1"/>
</dbReference>
<dbReference type="SUPFAM" id="SSF53187">
    <property type="entry name" value="Zn-dependent exopeptidases"/>
    <property type="match status" value="1"/>
</dbReference>
<dbReference type="InterPro" id="IPR008283">
    <property type="entry name" value="Peptidase_M17_N"/>
</dbReference>
<keyword evidence="4" id="KW-0378">Hydrolase</keyword>
<evidence type="ECO:0000256" key="3">
    <source>
        <dbReference type="ARBA" id="ARBA00022670"/>
    </source>
</evidence>
<dbReference type="GO" id="GO:0005737">
    <property type="term" value="C:cytoplasm"/>
    <property type="evidence" value="ECO:0007669"/>
    <property type="project" value="InterPro"/>
</dbReference>
<protein>
    <submittedName>
        <fullName evidence="8">Leucyl aminopeptidase</fullName>
    </submittedName>
</protein>
<evidence type="ECO:0000256" key="1">
    <source>
        <dbReference type="ARBA" id="ARBA00009528"/>
    </source>
</evidence>
<dbReference type="PRINTS" id="PR00481">
    <property type="entry name" value="LAMNOPPTDASE"/>
</dbReference>
<dbReference type="GO" id="GO:0070006">
    <property type="term" value="F:metalloaminopeptidase activity"/>
    <property type="evidence" value="ECO:0007669"/>
    <property type="project" value="InterPro"/>
</dbReference>
<dbReference type="Proteomes" id="UP001169492">
    <property type="component" value="Unassembled WGS sequence"/>
</dbReference>
<evidence type="ECO:0000259" key="7">
    <source>
        <dbReference type="PROSITE" id="PS00631"/>
    </source>
</evidence>